<evidence type="ECO:0000313" key="6">
    <source>
        <dbReference type="EMBL" id="CUR35323.1"/>
    </source>
</evidence>
<evidence type="ECO:0000256" key="3">
    <source>
        <dbReference type="SAM" id="Phobius"/>
    </source>
</evidence>
<feature type="compositionally biased region" description="Polar residues" evidence="2">
    <location>
        <begin position="189"/>
        <end position="201"/>
    </location>
</feature>
<reference evidence="7" key="1">
    <citation type="submission" date="2015-10" db="EMBL/GenBank/DDBJ databases">
        <authorList>
            <person name="Regsiter A."/>
            <person name="william w."/>
        </authorList>
    </citation>
    <scope>NUCLEOTIDE SEQUENCE [LARGE SCALE GENOMIC DNA]</scope>
</reference>
<evidence type="ECO:0000313" key="7">
    <source>
        <dbReference type="Proteomes" id="UP000184315"/>
    </source>
</evidence>
<dbReference type="Pfam" id="PF00691">
    <property type="entry name" value="OmpA"/>
    <property type="match status" value="1"/>
</dbReference>
<dbReference type="SUPFAM" id="SSF103088">
    <property type="entry name" value="OmpA-like"/>
    <property type="match status" value="1"/>
</dbReference>
<feature type="compositionally biased region" description="Basic and acidic residues" evidence="2">
    <location>
        <begin position="202"/>
        <end position="214"/>
    </location>
</feature>
<evidence type="ECO:0000256" key="1">
    <source>
        <dbReference type="PROSITE-ProRule" id="PRU00473"/>
    </source>
</evidence>
<evidence type="ECO:0008006" key="8">
    <source>
        <dbReference type="Google" id="ProtNLM"/>
    </source>
</evidence>
<accession>A0A1J1LRU1</accession>
<keyword evidence="1 3" id="KW-0472">Membrane</keyword>
<dbReference type="STRING" id="671072.PL9214650762"/>
<dbReference type="EMBL" id="CZDF01000172">
    <property type="protein sequence ID" value="CUR35323.1"/>
    <property type="molecule type" value="Genomic_DNA"/>
</dbReference>
<feature type="domain" description="BON" evidence="4">
    <location>
        <begin position="688"/>
        <end position="756"/>
    </location>
</feature>
<dbReference type="Pfam" id="PF04972">
    <property type="entry name" value="BON"/>
    <property type="match status" value="2"/>
</dbReference>
<feature type="region of interest" description="Disordered" evidence="2">
    <location>
        <begin position="189"/>
        <end position="216"/>
    </location>
</feature>
<dbReference type="RefSeq" id="WP_083580194.1">
    <property type="nucleotide sequence ID" value="NZ_LN889813.1"/>
</dbReference>
<dbReference type="AlphaFoldDB" id="A0A1J1LRU1"/>
<keyword evidence="7" id="KW-1185">Reference proteome</keyword>
<dbReference type="InterPro" id="IPR007055">
    <property type="entry name" value="BON_dom"/>
</dbReference>
<dbReference type="GO" id="GO:0016020">
    <property type="term" value="C:membrane"/>
    <property type="evidence" value="ECO:0007669"/>
    <property type="project" value="UniProtKB-UniRule"/>
</dbReference>
<name>A0A1J1LRU1_9CYAN</name>
<keyword evidence="3" id="KW-0812">Transmembrane</keyword>
<dbReference type="CDD" id="cd07185">
    <property type="entry name" value="OmpA_C-like"/>
    <property type="match status" value="1"/>
</dbReference>
<dbReference type="InterPro" id="IPR036737">
    <property type="entry name" value="OmpA-like_sf"/>
</dbReference>
<evidence type="ECO:0000259" key="4">
    <source>
        <dbReference type="PROSITE" id="PS50914"/>
    </source>
</evidence>
<feature type="compositionally biased region" description="Polar residues" evidence="2">
    <location>
        <begin position="1"/>
        <end position="25"/>
    </location>
</feature>
<evidence type="ECO:0000259" key="5">
    <source>
        <dbReference type="PROSITE" id="PS51123"/>
    </source>
</evidence>
<feature type="transmembrane region" description="Helical" evidence="3">
    <location>
        <begin position="592"/>
        <end position="610"/>
    </location>
</feature>
<feature type="region of interest" description="Disordered" evidence="2">
    <location>
        <begin position="1"/>
        <end position="28"/>
    </location>
</feature>
<dbReference type="PROSITE" id="PS51123">
    <property type="entry name" value="OMPA_2"/>
    <property type="match status" value="1"/>
</dbReference>
<feature type="region of interest" description="Disordered" evidence="2">
    <location>
        <begin position="47"/>
        <end position="70"/>
    </location>
</feature>
<feature type="compositionally biased region" description="Pro residues" evidence="2">
    <location>
        <begin position="51"/>
        <end position="66"/>
    </location>
</feature>
<dbReference type="Proteomes" id="UP000184315">
    <property type="component" value="Unassembled WGS sequence"/>
</dbReference>
<dbReference type="PROSITE" id="PS50914">
    <property type="entry name" value="BON"/>
    <property type="match status" value="1"/>
</dbReference>
<dbReference type="Gene3D" id="3.40.1520.20">
    <property type="match status" value="1"/>
</dbReference>
<dbReference type="Gene3D" id="3.30.1330.60">
    <property type="entry name" value="OmpA-like domain"/>
    <property type="match status" value="1"/>
</dbReference>
<keyword evidence="3" id="KW-1133">Transmembrane helix</keyword>
<dbReference type="InterPro" id="IPR006665">
    <property type="entry name" value="OmpA-like"/>
</dbReference>
<proteinExistence type="predicted"/>
<protein>
    <recommendedName>
        <fullName evidence="8">OmpA-like domain-containing protein</fullName>
    </recommendedName>
</protein>
<evidence type="ECO:0000256" key="2">
    <source>
        <dbReference type="SAM" id="MobiDB-lite"/>
    </source>
</evidence>
<sequence>MTSSQDNLSSIDQQQGITSQQNSSDAVEGDPLASLINLLLDLNLSHESKSPPSPSILPLDPEPFPTPLTVDSVVSEPEFLNSNPSIRPVPFQPSTPEDDGVLRLLPLLEKPPSAAMDIDYSVSKIEENFPSIPSSTPSQNLEASVELKSTEEIPEIVSSNREKIEEDDPSDLLDLKALEPLLKAFNLDQPSLQQNSQNTELKVSKPSEIKKASNPDDPLEQLQELMFGSNLTDDLEELKNQLLGSELPEVRELVDRITQQLNRIEIQIYEPQKLIELLLPSIGQLLNLKVNESKEELIQAFIPIIDEVIRGKGQTDRMAMSAAIADLIPEAIKKQIQDSPKEIAQAIGPEIGAAIREQIRIDRNEIAEALAPMMGRTIKEQISLERDSMVDALYPVIGSTISRYLGEAIKDINDKVNSALSMQGIKRKIQSKVQGVSEAELILMEVSNFIVQAVFLIHKGSGLVIAQMQQPDQQLEAEMIGGMLTAIRSFVNDCIVKTGEVSELNEIEYGDSKIIIEVAGYCYLAIVVKGEPPKEFIKKIRQTMTTLIVKYSQPIEEFEGDPDSVPDGIPCQLEALMRFGTDIKVYQKPTTLLIGGAVVLSLILISLGIYQYRQMNLRQLEATLTTKLGSEPELAIYPLSVQVQGKILELEGKVPTARLKDKAKAIVQQTAPNFQIENRIIAVKLPPDPVKVASEVKQMVILLNQISGISISADYQSSQVTLKGKVIKAEDIQKITQAFEKIEGVDSVVANLVVQPLPIPTRIYFKVNSAELILKDLRGKLVPLAQYLKRYPDLKLQIIGYSHQQENAGKNDQLAVKRAQTVQNILEDLGIDRRRLEAVGKIEYPGGVDENQEPWLSQTVLFEIIPLQSKDNKPLKP</sequence>
<organism evidence="6 7">
    <name type="scientific">Planktothrix tepida PCC 9214</name>
    <dbReference type="NCBI Taxonomy" id="671072"/>
    <lineage>
        <taxon>Bacteria</taxon>
        <taxon>Bacillati</taxon>
        <taxon>Cyanobacteriota</taxon>
        <taxon>Cyanophyceae</taxon>
        <taxon>Oscillatoriophycideae</taxon>
        <taxon>Oscillatoriales</taxon>
        <taxon>Microcoleaceae</taxon>
        <taxon>Planktothrix</taxon>
    </lineage>
</organism>
<dbReference type="OrthoDB" id="5347798at2"/>
<gene>
    <name evidence="6" type="ORF">PL9214650762</name>
</gene>
<feature type="domain" description="OmpA-like" evidence="5">
    <location>
        <begin position="752"/>
        <end position="870"/>
    </location>
</feature>